<dbReference type="Pfam" id="PF07727">
    <property type="entry name" value="RVT_2"/>
    <property type="match status" value="1"/>
</dbReference>
<keyword evidence="15" id="KW-0695">RNA-directed DNA polymerase</keyword>
<keyword evidence="13" id="KW-0694">RNA-binding</keyword>
<accession>A0A9Q3H2J8</accession>
<dbReference type="InterPro" id="IPR054722">
    <property type="entry name" value="PolX-like_BBD"/>
</dbReference>
<evidence type="ECO:0000256" key="3">
    <source>
        <dbReference type="ARBA" id="ARBA00022612"/>
    </source>
</evidence>
<evidence type="ECO:0000256" key="10">
    <source>
        <dbReference type="ARBA" id="ARBA00022801"/>
    </source>
</evidence>
<dbReference type="InterPro" id="IPR012337">
    <property type="entry name" value="RNaseH-like_sf"/>
</dbReference>
<dbReference type="PANTHER" id="PTHR42648:SF11">
    <property type="entry name" value="TRANSPOSON TY4-P GAG-POL POLYPROTEIN"/>
    <property type="match status" value="1"/>
</dbReference>
<keyword evidence="6" id="KW-0540">Nuclease</keyword>
<dbReference type="InterPro" id="IPR039537">
    <property type="entry name" value="Retrotran_Ty1/copia-like"/>
</dbReference>
<dbReference type="PANTHER" id="PTHR42648">
    <property type="entry name" value="TRANSPOSASE, PUTATIVE-RELATED"/>
    <property type="match status" value="1"/>
</dbReference>
<evidence type="ECO:0000256" key="13">
    <source>
        <dbReference type="ARBA" id="ARBA00022884"/>
    </source>
</evidence>
<dbReference type="GO" id="GO:0003964">
    <property type="term" value="F:RNA-directed DNA polymerase activity"/>
    <property type="evidence" value="ECO:0007669"/>
    <property type="project" value="UniProtKB-KW"/>
</dbReference>
<evidence type="ECO:0000256" key="2">
    <source>
        <dbReference type="ARBA" id="ARBA00022578"/>
    </source>
</evidence>
<dbReference type="GO" id="GO:0005524">
    <property type="term" value="F:ATP binding"/>
    <property type="evidence" value="ECO:0007669"/>
    <property type="project" value="UniProtKB-KW"/>
</dbReference>
<keyword evidence="10" id="KW-0378">Hydrolase</keyword>
<dbReference type="GO" id="GO:0004519">
    <property type="term" value="F:endonuclease activity"/>
    <property type="evidence" value="ECO:0007669"/>
    <property type="project" value="UniProtKB-KW"/>
</dbReference>
<dbReference type="InterPro" id="IPR057670">
    <property type="entry name" value="SH3_retrovirus"/>
</dbReference>
<feature type="compositionally biased region" description="Polar residues" evidence="22">
    <location>
        <begin position="474"/>
        <end position="497"/>
    </location>
</feature>
<feature type="compositionally biased region" description="Acidic residues" evidence="22">
    <location>
        <begin position="455"/>
        <end position="467"/>
    </location>
</feature>
<evidence type="ECO:0000256" key="20">
    <source>
        <dbReference type="ARBA" id="ARBA00048173"/>
    </source>
</evidence>
<gene>
    <name evidence="24" type="ORF">O181_027374</name>
</gene>
<keyword evidence="19" id="KW-0511">Multifunctional enzyme</keyword>
<evidence type="ECO:0000259" key="23">
    <source>
        <dbReference type="PROSITE" id="PS50994"/>
    </source>
</evidence>
<sequence>MIILSRLQDFASHINHNNRSYTKKELDSSAFITSFEEPHKIIFYCSNGKYNNRCTTHKKEDCWAENPHLRPSRQEKKCKNNVRTHLSIAQALTTIGGPMSPMCNQVIVDCGATHHMFNSPDSFPDSFNNIISEVATGDSQSNLLALEIGIAELQCQGKVLKLENCLFVTKLKCNLISHFEPVKYPLDVIHIDVVGPITPESVSGSCFLLTIVDQATLYKIVRFLTKKSDSFDQFVGVKSYMENHHDRKIKKLVSDRGGKFLNQKFKNLSTECGFVHIFSPPETPEHNGFAERANRTVLEKAHCLLNHSNLPDQYWAEAVNTAAFLSNLSPMAWRVNKSPHSLWTNSSIKLTKLRTFGCQAVIHSLKRQRDWKLAPPGQEGVLLSFENGNTAYQILSLSDLKVAVTRNFTFKEKIFPTIMGRNKSSTWCVKDEHTDHNASLITEPASNAASNNSETMEDEVPAEESSIEDVPLLTSPTHPVTDNHSMNNEDSPDQQQQRNYNRTHCLKVIGTQHPTLITSNVDSIHILPYSRRVRTFITTSDVPKIYWLALQCEEKNEWTDAIKRELLSMNELKVWDIVDLRSDYKLVGKTWVFKLKRDHLHQAVEYKAPLCMQGFTQTPGVDLDKTYGPTG</sequence>
<keyword evidence="3" id="KW-1188">Viral release from host cell</keyword>
<dbReference type="GO" id="GO:0046872">
    <property type="term" value="F:metal ion binding"/>
    <property type="evidence" value="ECO:0007669"/>
    <property type="project" value="UniProtKB-KW"/>
</dbReference>
<evidence type="ECO:0000313" key="25">
    <source>
        <dbReference type="Proteomes" id="UP000765509"/>
    </source>
</evidence>
<evidence type="ECO:0000256" key="5">
    <source>
        <dbReference type="ARBA" id="ARBA00022695"/>
    </source>
</evidence>
<evidence type="ECO:0000256" key="17">
    <source>
        <dbReference type="ARBA" id="ARBA00023113"/>
    </source>
</evidence>
<proteinExistence type="predicted"/>
<dbReference type="AlphaFoldDB" id="A0A9Q3H2J8"/>
<feature type="region of interest" description="Disordered" evidence="22">
    <location>
        <begin position="439"/>
        <end position="497"/>
    </location>
</feature>
<evidence type="ECO:0000256" key="8">
    <source>
        <dbReference type="ARBA" id="ARBA00022741"/>
    </source>
</evidence>
<dbReference type="Pfam" id="PF22936">
    <property type="entry name" value="Pol_BBD"/>
    <property type="match status" value="1"/>
</dbReference>
<comment type="function">
    <text evidence="1">The aspartyl protease (PR) mediates the proteolytic cleavages of the Gag and Gag-Pol polyproteins after assembly of the VLP.</text>
</comment>
<keyword evidence="16" id="KW-0239">DNA-directed DNA polymerase</keyword>
<feature type="compositionally biased region" description="Polar residues" evidence="22">
    <location>
        <begin position="439"/>
        <end position="454"/>
    </location>
</feature>
<evidence type="ECO:0000256" key="4">
    <source>
        <dbReference type="ARBA" id="ARBA00022670"/>
    </source>
</evidence>
<keyword evidence="18" id="KW-0233">DNA recombination</keyword>
<evidence type="ECO:0000256" key="15">
    <source>
        <dbReference type="ARBA" id="ARBA00022918"/>
    </source>
</evidence>
<dbReference type="Proteomes" id="UP000765509">
    <property type="component" value="Unassembled WGS sequence"/>
</dbReference>
<evidence type="ECO:0000313" key="24">
    <source>
        <dbReference type="EMBL" id="MBW0487659.1"/>
    </source>
</evidence>
<dbReference type="GO" id="GO:0003723">
    <property type="term" value="F:RNA binding"/>
    <property type="evidence" value="ECO:0007669"/>
    <property type="project" value="UniProtKB-KW"/>
</dbReference>
<evidence type="ECO:0000256" key="1">
    <source>
        <dbReference type="ARBA" id="ARBA00002180"/>
    </source>
</evidence>
<comment type="catalytic activity">
    <reaction evidence="21">
        <text>DNA(n) + a 2'-deoxyribonucleoside 5'-triphosphate = DNA(n+1) + diphosphate</text>
        <dbReference type="Rhea" id="RHEA:22508"/>
        <dbReference type="Rhea" id="RHEA-COMP:17339"/>
        <dbReference type="Rhea" id="RHEA-COMP:17340"/>
        <dbReference type="ChEBI" id="CHEBI:33019"/>
        <dbReference type="ChEBI" id="CHEBI:61560"/>
        <dbReference type="ChEBI" id="CHEBI:173112"/>
        <dbReference type="EC" id="2.7.7.7"/>
    </reaction>
</comment>
<dbReference type="GO" id="GO:0006508">
    <property type="term" value="P:proteolysis"/>
    <property type="evidence" value="ECO:0007669"/>
    <property type="project" value="UniProtKB-KW"/>
</dbReference>
<comment type="catalytic activity">
    <reaction evidence="20">
        <text>DNA(n) + a 2'-deoxyribonucleoside 5'-triphosphate = DNA(n+1) + diphosphate</text>
        <dbReference type="Rhea" id="RHEA:22508"/>
        <dbReference type="Rhea" id="RHEA-COMP:17339"/>
        <dbReference type="Rhea" id="RHEA-COMP:17340"/>
        <dbReference type="ChEBI" id="CHEBI:33019"/>
        <dbReference type="ChEBI" id="CHEBI:61560"/>
        <dbReference type="ChEBI" id="CHEBI:173112"/>
        <dbReference type="EC" id="2.7.7.49"/>
    </reaction>
</comment>
<evidence type="ECO:0000256" key="6">
    <source>
        <dbReference type="ARBA" id="ARBA00022722"/>
    </source>
</evidence>
<dbReference type="SUPFAM" id="SSF53098">
    <property type="entry name" value="Ribonuclease H-like"/>
    <property type="match status" value="1"/>
</dbReference>
<evidence type="ECO:0000256" key="14">
    <source>
        <dbReference type="ARBA" id="ARBA00022908"/>
    </source>
</evidence>
<dbReference type="InterPro" id="IPR036397">
    <property type="entry name" value="RNaseH_sf"/>
</dbReference>
<dbReference type="Gene3D" id="3.30.420.10">
    <property type="entry name" value="Ribonuclease H-like superfamily/Ribonuclease H"/>
    <property type="match status" value="1"/>
</dbReference>
<dbReference type="EMBL" id="AVOT02009237">
    <property type="protein sequence ID" value="MBW0487659.1"/>
    <property type="molecule type" value="Genomic_DNA"/>
</dbReference>
<evidence type="ECO:0000256" key="16">
    <source>
        <dbReference type="ARBA" id="ARBA00022932"/>
    </source>
</evidence>
<dbReference type="Pfam" id="PF25597">
    <property type="entry name" value="SH3_retrovirus"/>
    <property type="match status" value="1"/>
</dbReference>
<keyword evidence="11" id="KW-0067">ATP-binding</keyword>
<keyword evidence="25" id="KW-1185">Reference proteome</keyword>
<keyword evidence="8" id="KW-0547">Nucleotide-binding</keyword>
<evidence type="ECO:0000256" key="18">
    <source>
        <dbReference type="ARBA" id="ARBA00023172"/>
    </source>
</evidence>
<organism evidence="24 25">
    <name type="scientific">Austropuccinia psidii MF-1</name>
    <dbReference type="NCBI Taxonomy" id="1389203"/>
    <lineage>
        <taxon>Eukaryota</taxon>
        <taxon>Fungi</taxon>
        <taxon>Dikarya</taxon>
        <taxon>Basidiomycota</taxon>
        <taxon>Pucciniomycotina</taxon>
        <taxon>Pucciniomycetes</taxon>
        <taxon>Pucciniales</taxon>
        <taxon>Sphaerophragmiaceae</taxon>
        <taxon>Austropuccinia</taxon>
    </lineage>
</organism>
<reference evidence="24" key="1">
    <citation type="submission" date="2021-03" db="EMBL/GenBank/DDBJ databases">
        <title>Draft genome sequence of rust myrtle Austropuccinia psidii MF-1, a brazilian biotype.</title>
        <authorList>
            <person name="Quecine M.C."/>
            <person name="Pachon D.M.R."/>
            <person name="Bonatelli M.L."/>
            <person name="Correr F.H."/>
            <person name="Franceschini L.M."/>
            <person name="Leite T.F."/>
            <person name="Margarido G.R.A."/>
            <person name="Almeida C.A."/>
            <person name="Ferrarezi J.A."/>
            <person name="Labate C.A."/>
        </authorList>
    </citation>
    <scope>NUCLEOTIDE SEQUENCE</scope>
    <source>
        <strain evidence="24">MF-1</strain>
    </source>
</reference>
<keyword evidence="9" id="KW-0255">Endonuclease</keyword>
<keyword evidence="17" id="KW-0917">Virion maturation</keyword>
<evidence type="ECO:0000256" key="21">
    <source>
        <dbReference type="ARBA" id="ARBA00049244"/>
    </source>
</evidence>
<evidence type="ECO:0000256" key="22">
    <source>
        <dbReference type="SAM" id="MobiDB-lite"/>
    </source>
</evidence>
<dbReference type="GO" id="GO:0003887">
    <property type="term" value="F:DNA-directed DNA polymerase activity"/>
    <property type="evidence" value="ECO:0007669"/>
    <property type="project" value="UniProtKB-KW"/>
</dbReference>
<feature type="domain" description="Integrase catalytic" evidence="23">
    <location>
        <begin position="181"/>
        <end position="347"/>
    </location>
</feature>
<dbReference type="PROSITE" id="PS50994">
    <property type="entry name" value="INTEGRASE"/>
    <property type="match status" value="1"/>
</dbReference>
<protein>
    <recommendedName>
        <fullName evidence="23">Integrase catalytic domain-containing protein</fullName>
    </recommendedName>
</protein>
<dbReference type="GO" id="GO:0005634">
    <property type="term" value="C:nucleus"/>
    <property type="evidence" value="ECO:0007669"/>
    <property type="project" value="UniProtKB-ARBA"/>
</dbReference>
<evidence type="ECO:0000256" key="7">
    <source>
        <dbReference type="ARBA" id="ARBA00022723"/>
    </source>
</evidence>
<dbReference type="InterPro" id="IPR001584">
    <property type="entry name" value="Integrase_cat-core"/>
</dbReference>
<keyword evidence="2" id="KW-0815">Transposition</keyword>
<dbReference type="GO" id="GO:0006310">
    <property type="term" value="P:DNA recombination"/>
    <property type="evidence" value="ECO:0007669"/>
    <property type="project" value="UniProtKB-KW"/>
</dbReference>
<dbReference type="GO" id="GO:0032196">
    <property type="term" value="P:transposition"/>
    <property type="evidence" value="ECO:0007669"/>
    <property type="project" value="UniProtKB-KW"/>
</dbReference>
<name>A0A9Q3H2J8_9BASI</name>
<dbReference type="GO" id="GO:0015074">
    <property type="term" value="P:DNA integration"/>
    <property type="evidence" value="ECO:0007669"/>
    <property type="project" value="UniProtKB-KW"/>
</dbReference>
<evidence type="ECO:0000256" key="11">
    <source>
        <dbReference type="ARBA" id="ARBA00022840"/>
    </source>
</evidence>
<keyword evidence="14" id="KW-0229">DNA integration</keyword>
<keyword evidence="5" id="KW-0548">Nucleotidyltransferase</keyword>
<evidence type="ECO:0000256" key="9">
    <source>
        <dbReference type="ARBA" id="ARBA00022759"/>
    </source>
</evidence>
<comment type="caution">
    <text evidence="24">The sequence shown here is derived from an EMBL/GenBank/DDBJ whole genome shotgun (WGS) entry which is preliminary data.</text>
</comment>
<dbReference type="OrthoDB" id="2506005at2759"/>
<keyword evidence="4" id="KW-0645">Protease</keyword>
<keyword evidence="7" id="KW-0479">Metal-binding</keyword>
<keyword evidence="12" id="KW-0460">Magnesium</keyword>
<evidence type="ECO:0000256" key="19">
    <source>
        <dbReference type="ARBA" id="ARBA00023268"/>
    </source>
</evidence>
<dbReference type="GO" id="GO:0008233">
    <property type="term" value="F:peptidase activity"/>
    <property type="evidence" value="ECO:0007669"/>
    <property type="project" value="UniProtKB-KW"/>
</dbReference>
<dbReference type="InterPro" id="IPR013103">
    <property type="entry name" value="RVT_2"/>
</dbReference>
<keyword evidence="16" id="KW-0808">Transferase</keyword>
<evidence type="ECO:0000256" key="12">
    <source>
        <dbReference type="ARBA" id="ARBA00022842"/>
    </source>
</evidence>